<dbReference type="PANTHER" id="PTHR42860">
    <property type="entry name" value="VITAMIN B12-BINDING PROTEIN"/>
    <property type="match status" value="1"/>
</dbReference>
<reference evidence="3" key="1">
    <citation type="journal article" date="2022" name="Syst. Appl. Microbiol.">
        <title>Natronocalculus amylovorans gen. nov., sp. nov., and Natranaeroarchaeum aerophilus sp. nov., dominant culturable amylolytic natronoarchaea from hypersaline soda lakes in southwestern Siberia.</title>
        <authorList>
            <person name="Sorokin D.Y."/>
            <person name="Elcheninov A.G."/>
            <person name="Khizhniak T.V."/>
            <person name="Koenen M."/>
            <person name="Bale N.J."/>
            <person name="Damste J.S.S."/>
            <person name="Kublanov I.V."/>
        </authorList>
    </citation>
    <scope>NUCLEOTIDE SEQUENCE</scope>
    <source>
        <strain evidence="3">AArc-St2</strain>
    </source>
</reference>
<dbReference type="Pfam" id="PF01497">
    <property type="entry name" value="Peripla_BP_2"/>
    <property type="match status" value="1"/>
</dbReference>
<dbReference type="NCBIfam" id="NF038402">
    <property type="entry name" value="TroA_like"/>
    <property type="match status" value="1"/>
</dbReference>
<keyword evidence="4" id="KW-1185">Reference proteome</keyword>
<keyword evidence="3" id="KW-0675">Receptor</keyword>
<sequence>MTPDSIVSLAPSTTATIDALGCADRLVGVTAHCSVDAPVVGGWLNPEYDRIEALNPDYICTSDSLQQEIRDEFCDQGYTVIHTEPARLEDVLESFATVGETIGEPEAGRKLERSARERLAVIDSETDDTDRPVVYCEEWSDPPMAAGNWVPDAVVAAGGTYPFVDPGDRSTEVTQTEVESAAPEHAVLHICGFGERVTADRITDRPWNIDPTVHIFDDSLLNQPSPRLIDGIETLATILRSA</sequence>
<reference evidence="3" key="2">
    <citation type="submission" date="2022-02" db="EMBL/GenBank/DDBJ databases">
        <authorList>
            <person name="Elcheninov A.G."/>
            <person name="Sorokin D.Y."/>
            <person name="Kublanov I.V."/>
        </authorList>
    </citation>
    <scope>NUCLEOTIDE SEQUENCE</scope>
    <source>
        <strain evidence="3">AArc-St2</strain>
    </source>
</reference>
<dbReference type="PANTHER" id="PTHR42860:SF1">
    <property type="entry name" value="VITAMIN B12-BINDING PROTEIN"/>
    <property type="match status" value="1"/>
</dbReference>
<proteinExistence type="predicted"/>
<evidence type="ECO:0000259" key="2">
    <source>
        <dbReference type="Pfam" id="PF01497"/>
    </source>
</evidence>
<accession>A0AAE3FV18</accession>
<dbReference type="SUPFAM" id="SSF53807">
    <property type="entry name" value="Helical backbone' metal receptor"/>
    <property type="match status" value="1"/>
</dbReference>
<evidence type="ECO:0000313" key="3">
    <source>
        <dbReference type="EMBL" id="MCL9815478.1"/>
    </source>
</evidence>
<dbReference type="AlphaFoldDB" id="A0AAE3FV18"/>
<dbReference type="InterPro" id="IPR051030">
    <property type="entry name" value="Vitamin_B12-ABC_binding"/>
</dbReference>
<comment type="caution">
    <text evidence="3">The sequence shown here is derived from an EMBL/GenBank/DDBJ whole genome shotgun (WGS) entry which is preliminary data.</text>
</comment>
<dbReference type="Proteomes" id="UP001203207">
    <property type="component" value="Unassembled WGS sequence"/>
</dbReference>
<dbReference type="Gene3D" id="3.40.50.1980">
    <property type="entry name" value="Nitrogenase molybdenum iron protein domain"/>
    <property type="match status" value="2"/>
</dbReference>
<gene>
    <name evidence="3" type="ORF">AArcSt2_00820</name>
</gene>
<dbReference type="RefSeq" id="WP_250582273.1">
    <property type="nucleotide sequence ID" value="NZ_JAKRVX010000001.1"/>
</dbReference>
<dbReference type="EMBL" id="JAKRVX010000001">
    <property type="protein sequence ID" value="MCL9815478.1"/>
    <property type="molecule type" value="Genomic_DNA"/>
</dbReference>
<evidence type="ECO:0000313" key="4">
    <source>
        <dbReference type="Proteomes" id="UP001203207"/>
    </source>
</evidence>
<organism evidence="3 4">
    <name type="scientific">Natronocalculus amylovorans</name>
    <dbReference type="NCBI Taxonomy" id="2917812"/>
    <lineage>
        <taxon>Archaea</taxon>
        <taxon>Methanobacteriati</taxon>
        <taxon>Methanobacteriota</taxon>
        <taxon>Stenosarchaea group</taxon>
        <taxon>Halobacteria</taxon>
        <taxon>Halobacteriales</taxon>
        <taxon>Haloferacaceae</taxon>
        <taxon>Natronocalculus</taxon>
    </lineage>
</organism>
<dbReference type="InterPro" id="IPR002491">
    <property type="entry name" value="ABC_transptr_periplasmic_BD"/>
</dbReference>
<keyword evidence="1" id="KW-0732">Signal</keyword>
<name>A0AAE3FV18_9EURY</name>
<dbReference type="InterPro" id="IPR054828">
    <property type="entry name" value="Vit_B12_bind_prot"/>
</dbReference>
<evidence type="ECO:0000256" key="1">
    <source>
        <dbReference type="ARBA" id="ARBA00022729"/>
    </source>
</evidence>
<feature type="domain" description="Fe/B12 periplasmic-binding" evidence="2">
    <location>
        <begin position="6"/>
        <end position="149"/>
    </location>
</feature>
<protein>
    <submittedName>
        <fullName evidence="3">Helical backbone metal receptor</fullName>
    </submittedName>
</protein>